<accession>A0A099WG51</accession>
<sequence length="441" mass="49900">MREMQLSVGRITVILGVITYIAALYIAYIYLISPAYSYYQLTNLHPSLWVTILSSLLAILPSFWLEYQVQRPSQVIYWTLYLFAYIPVIIIPDFIRVDALDSFWIFKLVVLAGLMILYFFSKISLIELPNTNFPVAAVNVGIFVGMSLLYAVMIKAYGFHINPVSFKEVYGVREVYRSETGRIAGYAITWLSKIMDMFMITIGIMRGQLLLLFVGIFGQVYVYSVSGHKSVVLSMGLLFVILFCLRKSGRTFGISFVWFMVAFVVLAILVDIFNDNIALTEIFTRRMLLLPGALSSLFFDFFSTHEKTYLGHSILGFFVDYPYKASPSHLIGFTYFGSEEMSANVNMWADAYSAFGYAGVIAFSVLLGCVLWLYDSIAQKRNFVLSVALMVMPAWSLVDSSFIIALFTNGIVIAMGLNYLYRSDLWEGNEHVSAKNISNPV</sequence>
<keyword evidence="1" id="KW-0812">Transmembrane</keyword>
<feature type="transmembrane region" description="Helical" evidence="1">
    <location>
        <begin position="404"/>
        <end position="421"/>
    </location>
</feature>
<feature type="transmembrane region" description="Helical" evidence="1">
    <location>
        <begin position="76"/>
        <end position="95"/>
    </location>
</feature>
<feature type="transmembrane region" description="Helical" evidence="1">
    <location>
        <begin position="44"/>
        <end position="64"/>
    </location>
</feature>
<evidence type="ECO:0000256" key="1">
    <source>
        <dbReference type="SAM" id="Phobius"/>
    </source>
</evidence>
<dbReference type="EMBL" id="JNFA01000005">
    <property type="protein sequence ID" value="KGL43503.1"/>
    <property type="molecule type" value="Genomic_DNA"/>
</dbReference>
<dbReference type="Proteomes" id="UP000029844">
    <property type="component" value="Unassembled WGS sequence"/>
</dbReference>
<feature type="transmembrane region" description="Helical" evidence="1">
    <location>
        <begin position="102"/>
        <end position="121"/>
    </location>
</feature>
<feature type="transmembrane region" description="Helical" evidence="1">
    <location>
        <begin position="133"/>
        <end position="152"/>
    </location>
</feature>
<comment type="caution">
    <text evidence="2">The sequence shown here is derived from an EMBL/GenBank/DDBJ whole genome shotgun (WGS) entry which is preliminary data.</text>
</comment>
<gene>
    <name evidence="2" type="ORF">EP57_02690</name>
</gene>
<protein>
    <recommendedName>
        <fullName evidence="4">B-band O-antigen polymerase</fullName>
    </recommendedName>
</protein>
<feature type="transmembrane region" description="Helical" evidence="1">
    <location>
        <begin position="354"/>
        <end position="374"/>
    </location>
</feature>
<keyword evidence="1" id="KW-1133">Transmembrane helix</keyword>
<evidence type="ECO:0008006" key="4">
    <source>
        <dbReference type="Google" id="ProtNLM"/>
    </source>
</evidence>
<reference evidence="2 3" key="1">
    <citation type="submission" date="2014-05" db="EMBL/GenBank/DDBJ databases">
        <title>Novel Listeriaceae from food processing environments.</title>
        <authorList>
            <person name="den Bakker H.C."/>
        </authorList>
    </citation>
    <scope>NUCLEOTIDE SEQUENCE [LARGE SCALE GENOMIC DNA]</scope>
    <source>
        <strain evidence="2 3">FSL A5-0281</strain>
    </source>
</reference>
<feature type="transmembrane region" description="Helical" evidence="1">
    <location>
        <begin position="227"/>
        <end position="245"/>
    </location>
</feature>
<feature type="transmembrane region" description="Helical" evidence="1">
    <location>
        <begin position="252"/>
        <end position="273"/>
    </location>
</feature>
<name>A0A099WG51_9LIST</name>
<dbReference type="RefSeq" id="WP_036083965.1">
    <property type="nucleotide sequence ID" value="NZ_CBCSHQ010000001.1"/>
</dbReference>
<proteinExistence type="predicted"/>
<keyword evidence="3" id="KW-1185">Reference proteome</keyword>
<keyword evidence="1" id="KW-0472">Membrane</keyword>
<organism evidence="2 3">
    <name type="scientific">Listeria booriae</name>
    <dbReference type="NCBI Taxonomy" id="1552123"/>
    <lineage>
        <taxon>Bacteria</taxon>
        <taxon>Bacillati</taxon>
        <taxon>Bacillota</taxon>
        <taxon>Bacilli</taxon>
        <taxon>Bacillales</taxon>
        <taxon>Listeriaceae</taxon>
        <taxon>Listeria</taxon>
    </lineage>
</organism>
<evidence type="ECO:0000313" key="2">
    <source>
        <dbReference type="EMBL" id="KGL43503.1"/>
    </source>
</evidence>
<dbReference type="eggNOG" id="ENOG502ZBID">
    <property type="taxonomic scope" value="Bacteria"/>
</dbReference>
<evidence type="ECO:0000313" key="3">
    <source>
        <dbReference type="Proteomes" id="UP000029844"/>
    </source>
</evidence>
<feature type="transmembrane region" description="Helical" evidence="1">
    <location>
        <begin position="12"/>
        <end position="32"/>
    </location>
</feature>
<feature type="transmembrane region" description="Helical" evidence="1">
    <location>
        <begin position="381"/>
        <end position="398"/>
    </location>
</feature>
<feature type="transmembrane region" description="Helical" evidence="1">
    <location>
        <begin position="198"/>
        <end position="221"/>
    </location>
</feature>
<dbReference type="OrthoDB" id="3803867at2"/>
<dbReference type="AlphaFoldDB" id="A0A099WG51"/>
<dbReference type="STRING" id="1552123.EP57_02690"/>
<dbReference type="GeneID" id="58716342"/>